<dbReference type="HOGENOM" id="CLU_1244868_0_0_6"/>
<name>A0A090AEW4_9GAMM</name>
<evidence type="ECO:0000313" key="2">
    <source>
        <dbReference type="Proteomes" id="UP000031623"/>
    </source>
</evidence>
<organism evidence="1 2">
    <name type="scientific">Thioploca ingrica</name>
    <dbReference type="NCBI Taxonomy" id="40754"/>
    <lineage>
        <taxon>Bacteria</taxon>
        <taxon>Pseudomonadati</taxon>
        <taxon>Pseudomonadota</taxon>
        <taxon>Gammaproteobacteria</taxon>
        <taxon>Thiotrichales</taxon>
        <taxon>Thiotrichaceae</taxon>
        <taxon>Thioploca</taxon>
    </lineage>
</organism>
<dbReference type="EMBL" id="AP014633">
    <property type="protein sequence ID" value="BAP56578.1"/>
    <property type="molecule type" value="Genomic_DNA"/>
</dbReference>
<dbReference type="Gene3D" id="2.60.40.10">
    <property type="entry name" value="Immunoglobulins"/>
    <property type="match status" value="1"/>
</dbReference>
<dbReference type="InterPro" id="IPR013783">
    <property type="entry name" value="Ig-like_fold"/>
</dbReference>
<keyword evidence="2" id="KW-1185">Reference proteome</keyword>
<reference evidence="1 2" key="1">
    <citation type="journal article" date="2014" name="ISME J.">
        <title>Ecophysiology of Thioploca ingrica as revealed by the complete genome sequence supplemented with proteomic evidence.</title>
        <authorList>
            <person name="Kojima H."/>
            <person name="Ogura Y."/>
            <person name="Yamamoto N."/>
            <person name="Togashi T."/>
            <person name="Mori H."/>
            <person name="Watanabe T."/>
            <person name="Nemoto F."/>
            <person name="Kurokawa K."/>
            <person name="Hayashi T."/>
            <person name="Fukui M."/>
        </authorList>
    </citation>
    <scope>NUCLEOTIDE SEQUENCE [LARGE SCALE GENOMIC DNA]</scope>
</reference>
<protein>
    <submittedName>
        <fullName evidence="1">Uncharacterized protein</fullName>
    </submittedName>
</protein>
<accession>A0A090AEW4</accession>
<proteinExistence type="predicted"/>
<dbReference type="AlphaFoldDB" id="A0A090AEW4"/>
<evidence type="ECO:0000313" key="1">
    <source>
        <dbReference type="EMBL" id="BAP56578.1"/>
    </source>
</evidence>
<gene>
    <name evidence="1" type="ORF">THII_2281</name>
</gene>
<dbReference type="OrthoDB" id="663485at2"/>
<dbReference type="KEGG" id="tig:THII_2281"/>
<dbReference type="Proteomes" id="UP000031623">
    <property type="component" value="Chromosome"/>
</dbReference>
<sequence>MSNTYEKIAIKVIAPLSFVLYSFTTTTVQGMGCCAIGDKSQGLKATACYQYLPDEESCKKKVKEPVGGNINDHYKWFNNMKCTDLEYDGKLCPLPLIVTLSSFKSTAIKNRVLIEWQTVAEPDSLGFYLWRGNPVNGKCSLRVEDYTNITLLNKPHDKPILFDSSGSDTEGNRYFYVDYDVKAGTTYCYLLQDVDSQNQTTEYWNFIDSATVKPEDISACSQ</sequence>